<dbReference type="KEGG" id="pdh:B9T62_34275"/>
<protein>
    <submittedName>
        <fullName evidence="1">Uncharacterized protein</fullName>
    </submittedName>
</protein>
<dbReference type="EMBL" id="CP021780">
    <property type="protein sequence ID" value="ASA25359.1"/>
    <property type="molecule type" value="Genomic_DNA"/>
</dbReference>
<proteinExistence type="predicted"/>
<keyword evidence="2" id="KW-1185">Reference proteome</keyword>
<dbReference type="Proteomes" id="UP000249890">
    <property type="component" value="Chromosome"/>
</dbReference>
<sequence length="62" mass="6668">MQPALRQPSLQNTSSDEDTCENAGFLSIYAEISPMPANVQVFTADITLTDDYAPKGCIFAGI</sequence>
<evidence type="ECO:0000313" key="2">
    <source>
        <dbReference type="Proteomes" id="UP000249890"/>
    </source>
</evidence>
<evidence type="ECO:0000313" key="1">
    <source>
        <dbReference type="EMBL" id="ASA25359.1"/>
    </source>
</evidence>
<reference evidence="1 2" key="1">
    <citation type="submission" date="2017-06" db="EMBL/GenBank/DDBJ databases">
        <title>Complete genome sequence of Paenibacillus donghaensis KCTC 13049T isolated from East Sea sediment, South Korea.</title>
        <authorList>
            <person name="Jung B.K."/>
            <person name="Hong S.-J."/>
            <person name="Shin J.-H."/>
        </authorList>
    </citation>
    <scope>NUCLEOTIDE SEQUENCE [LARGE SCALE GENOMIC DNA]</scope>
    <source>
        <strain evidence="1 2">KCTC 13049</strain>
    </source>
</reference>
<dbReference type="AlphaFoldDB" id="A0A2Z2KRC5"/>
<organism evidence="1 2">
    <name type="scientific">Paenibacillus donghaensis</name>
    <dbReference type="NCBI Taxonomy" id="414771"/>
    <lineage>
        <taxon>Bacteria</taxon>
        <taxon>Bacillati</taxon>
        <taxon>Bacillota</taxon>
        <taxon>Bacilli</taxon>
        <taxon>Bacillales</taxon>
        <taxon>Paenibacillaceae</taxon>
        <taxon>Paenibacillus</taxon>
    </lineage>
</organism>
<gene>
    <name evidence="1" type="ORF">B9T62_34275</name>
</gene>
<name>A0A2Z2KRC5_9BACL</name>
<accession>A0A2Z2KRC5</accession>